<name>A0A6P1CG74_RHITR</name>
<keyword evidence="1" id="KW-0614">Plasmid</keyword>
<evidence type="ECO:0000313" key="2">
    <source>
        <dbReference type="Proteomes" id="UP000471190"/>
    </source>
</evidence>
<dbReference type="AlphaFoldDB" id="A0A6P1CG74"/>
<comment type="caution">
    <text evidence="1">The sequence shown here is derived from an EMBL/GenBank/DDBJ whole genome shotgun (WGS) entry which is preliminary data.</text>
</comment>
<dbReference type="EMBL" id="JAADZA010000048">
    <property type="protein sequence ID" value="NEV14625.1"/>
    <property type="molecule type" value="Genomic_DNA"/>
</dbReference>
<sequence>MGHIRWQLFSDEHGSVHSPEAQKWRYEQMKANLAISGMEVDPELEAMTEAWEANGQGPDCACCTLPTDLFGEDQDQGHLLGTAFFFVR</sequence>
<accession>A0A6P1CG74</accession>
<protein>
    <submittedName>
        <fullName evidence="1">Uncharacterized protein</fullName>
    </submittedName>
</protein>
<organism evidence="1 2">
    <name type="scientific">Rhizobium tropici</name>
    <dbReference type="NCBI Taxonomy" id="398"/>
    <lineage>
        <taxon>Bacteria</taxon>
        <taxon>Pseudomonadati</taxon>
        <taxon>Pseudomonadota</taxon>
        <taxon>Alphaproteobacteria</taxon>
        <taxon>Hyphomicrobiales</taxon>
        <taxon>Rhizobiaceae</taxon>
        <taxon>Rhizobium/Agrobacterium group</taxon>
        <taxon>Rhizobium</taxon>
    </lineage>
</organism>
<evidence type="ECO:0000313" key="1">
    <source>
        <dbReference type="EMBL" id="NEV14625.1"/>
    </source>
</evidence>
<proteinExistence type="predicted"/>
<dbReference type="Proteomes" id="UP000471190">
    <property type="component" value="Unassembled WGS sequence"/>
</dbReference>
<geneLocation type="plasmid" evidence="1">
    <name>pA12b</name>
</geneLocation>
<reference evidence="1 2" key="1">
    <citation type="submission" date="2020-02" db="EMBL/GenBank/DDBJ databases">
        <title>Draft genome sequence of Rhizobium tropici.</title>
        <authorList>
            <person name="Khayi S."/>
            <person name="Jemo M."/>
        </authorList>
    </citation>
    <scope>NUCLEOTIDE SEQUENCE [LARGE SCALE GENOMIC DNA]</scope>
    <source>
        <strain evidence="1 2">A12</strain>
        <plasmid evidence="1">pA12b</plasmid>
    </source>
</reference>
<gene>
    <name evidence="1" type="ORF">GXW80_26970</name>
</gene>